<keyword evidence="1" id="KW-1133">Transmembrane helix</keyword>
<keyword evidence="1" id="KW-0472">Membrane</keyword>
<evidence type="ECO:0000256" key="1">
    <source>
        <dbReference type="SAM" id="Phobius"/>
    </source>
</evidence>
<protein>
    <submittedName>
        <fullName evidence="2">Uncharacterized protein</fullName>
    </submittedName>
</protein>
<dbReference type="AlphaFoldDB" id="V4LDM1"/>
<reference evidence="2 3" key="1">
    <citation type="journal article" date="2013" name="Front. Plant Sci.">
        <title>The Reference Genome of the Halophytic Plant Eutrema salsugineum.</title>
        <authorList>
            <person name="Yang R."/>
            <person name="Jarvis D.E."/>
            <person name="Chen H."/>
            <person name="Beilstein M.A."/>
            <person name="Grimwood J."/>
            <person name="Jenkins J."/>
            <person name="Shu S."/>
            <person name="Prochnik S."/>
            <person name="Xin M."/>
            <person name="Ma C."/>
            <person name="Schmutz J."/>
            <person name="Wing R.A."/>
            <person name="Mitchell-Olds T."/>
            <person name="Schumaker K.S."/>
            <person name="Wang X."/>
        </authorList>
    </citation>
    <scope>NUCLEOTIDE SEQUENCE [LARGE SCALE GENOMIC DNA]</scope>
</reference>
<dbReference type="GO" id="GO:0006979">
    <property type="term" value="P:response to oxidative stress"/>
    <property type="evidence" value="ECO:0007669"/>
    <property type="project" value="TreeGrafter"/>
</dbReference>
<keyword evidence="3" id="KW-1185">Reference proteome</keyword>
<dbReference type="STRING" id="72664.V4LDM1"/>
<name>V4LDM1_EUTSA</name>
<feature type="non-terminal residue" evidence="2">
    <location>
        <position position="1"/>
    </location>
</feature>
<dbReference type="eggNOG" id="ENOG502S8AW">
    <property type="taxonomic scope" value="Eukaryota"/>
</dbReference>
<proteinExistence type="predicted"/>
<evidence type="ECO:0000313" key="3">
    <source>
        <dbReference type="Proteomes" id="UP000030689"/>
    </source>
</evidence>
<dbReference type="KEGG" id="eus:EUTSA_v10021919mg"/>
<dbReference type="PANTHER" id="PTHR37223">
    <property type="entry name" value="OS08G0528601 PROTEIN"/>
    <property type="match status" value="1"/>
</dbReference>
<evidence type="ECO:0000313" key="2">
    <source>
        <dbReference type="EMBL" id="ESQ48525.1"/>
    </source>
</evidence>
<sequence>IKCRNQPRAKTSGRIRGLEGREGHNHVTVNKGFRYKAKQTFSFSSTDNKLAGKTRERERTTVVRYQSGREGLLKMIGRRAGMNRVVMRRDDSFLTRFVDSVFYFFRLAEFEILFVLFILITYVIFKDLTARPEYNRILVDKPGGSDVWPF</sequence>
<gene>
    <name evidence="2" type="ORF">EUTSA_v10021919mg</name>
</gene>
<dbReference type="PANTHER" id="PTHR37223:SF1">
    <property type="entry name" value="OS08G0528601 PROTEIN"/>
    <property type="match status" value="1"/>
</dbReference>
<feature type="transmembrane region" description="Helical" evidence="1">
    <location>
        <begin position="103"/>
        <end position="125"/>
    </location>
</feature>
<accession>V4LDM1</accession>
<dbReference type="Gramene" id="ESQ48525">
    <property type="protein sequence ID" value="ESQ48525"/>
    <property type="gene ID" value="EUTSA_v10021919mg"/>
</dbReference>
<dbReference type="Proteomes" id="UP000030689">
    <property type="component" value="Unassembled WGS sequence"/>
</dbReference>
<organism evidence="2 3">
    <name type="scientific">Eutrema salsugineum</name>
    <name type="common">Saltwater cress</name>
    <name type="synonym">Sisymbrium salsugineum</name>
    <dbReference type="NCBI Taxonomy" id="72664"/>
    <lineage>
        <taxon>Eukaryota</taxon>
        <taxon>Viridiplantae</taxon>
        <taxon>Streptophyta</taxon>
        <taxon>Embryophyta</taxon>
        <taxon>Tracheophyta</taxon>
        <taxon>Spermatophyta</taxon>
        <taxon>Magnoliopsida</taxon>
        <taxon>eudicotyledons</taxon>
        <taxon>Gunneridae</taxon>
        <taxon>Pentapetalae</taxon>
        <taxon>rosids</taxon>
        <taxon>malvids</taxon>
        <taxon>Brassicales</taxon>
        <taxon>Brassicaceae</taxon>
        <taxon>Eutremeae</taxon>
        <taxon>Eutrema</taxon>
    </lineage>
</organism>
<keyword evidence="1" id="KW-0812">Transmembrane</keyword>
<dbReference type="EMBL" id="KI517408">
    <property type="protein sequence ID" value="ESQ48525.1"/>
    <property type="molecule type" value="Genomic_DNA"/>
</dbReference>